<evidence type="ECO:0000313" key="3">
    <source>
        <dbReference type="RefSeq" id="XP_014487893.1"/>
    </source>
</evidence>
<dbReference type="Gene3D" id="3.40.50.150">
    <property type="entry name" value="Vaccinia Virus protein VP39"/>
    <property type="match status" value="1"/>
</dbReference>
<reference evidence="3" key="1">
    <citation type="submission" date="2025-08" db="UniProtKB">
        <authorList>
            <consortium name="RefSeq"/>
        </authorList>
    </citation>
    <scope>IDENTIFICATION</scope>
</reference>
<dbReference type="SUPFAM" id="SSF53335">
    <property type="entry name" value="S-adenosyl-L-methionine-dependent methyltransferases"/>
    <property type="match status" value="1"/>
</dbReference>
<name>A0A6P3YBW6_DINQU</name>
<dbReference type="KEGG" id="dqu:106751507"/>
<organism evidence="2 3">
    <name type="scientific">Dinoponera quadriceps</name>
    <name type="common">South American ant</name>
    <dbReference type="NCBI Taxonomy" id="609295"/>
    <lineage>
        <taxon>Eukaryota</taxon>
        <taxon>Metazoa</taxon>
        <taxon>Ecdysozoa</taxon>
        <taxon>Arthropoda</taxon>
        <taxon>Hexapoda</taxon>
        <taxon>Insecta</taxon>
        <taxon>Pterygota</taxon>
        <taxon>Neoptera</taxon>
        <taxon>Endopterygota</taxon>
        <taxon>Hymenoptera</taxon>
        <taxon>Apocrita</taxon>
        <taxon>Aculeata</taxon>
        <taxon>Formicoidea</taxon>
        <taxon>Formicidae</taxon>
        <taxon>Ponerinae</taxon>
        <taxon>Ponerini</taxon>
        <taxon>Dinoponera</taxon>
    </lineage>
</organism>
<evidence type="ECO:0000313" key="2">
    <source>
        <dbReference type="Proteomes" id="UP000515204"/>
    </source>
</evidence>
<dbReference type="InterPro" id="IPR029063">
    <property type="entry name" value="SAM-dependent_MTases_sf"/>
</dbReference>
<dbReference type="OrthoDB" id="8300214at2759"/>
<dbReference type="GeneID" id="106751507"/>
<sequence>SAALQKYHVIALIEEFEEELKTMSGTCMDIGCGPGDITKNIVLPALDKSAVMIGTDILEDMINCANKKYSEDARIIFEVLDVQTKYLPKKYISEFNHIFSFYALHWCSDIR</sequence>
<keyword evidence="2" id="KW-1185">Reference proteome</keyword>
<dbReference type="Proteomes" id="UP000515204">
    <property type="component" value="Unplaced"/>
</dbReference>
<gene>
    <name evidence="3" type="primary">LOC106751507</name>
</gene>
<protein>
    <submittedName>
        <fullName evidence="3">Juvenile hormone acid O-methyltransferase-like</fullName>
    </submittedName>
</protein>
<accession>A0A6P3YBW6</accession>
<dbReference type="RefSeq" id="XP_014487893.1">
    <property type="nucleotide sequence ID" value="XM_014632407.1"/>
</dbReference>
<proteinExistence type="predicted"/>
<feature type="domain" description="Methyltransferase" evidence="1">
    <location>
        <begin position="28"/>
        <end position="109"/>
    </location>
</feature>
<evidence type="ECO:0000259" key="1">
    <source>
        <dbReference type="Pfam" id="PF13649"/>
    </source>
</evidence>
<dbReference type="AlphaFoldDB" id="A0A6P3YBW6"/>
<dbReference type="InterPro" id="IPR041698">
    <property type="entry name" value="Methyltransf_25"/>
</dbReference>
<dbReference type="Pfam" id="PF13649">
    <property type="entry name" value="Methyltransf_25"/>
    <property type="match status" value="1"/>
</dbReference>
<feature type="non-terminal residue" evidence="3">
    <location>
        <position position="1"/>
    </location>
</feature>